<reference evidence="1 2" key="1">
    <citation type="journal article" date="2019" name="Sci. Rep.">
        <title>Orb-weaving spider Araneus ventricosus genome elucidates the spidroin gene catalogue.</title>
        <authorList>
            <person name="Kono N."/>
            <person name="Nakamura H."/>
            <person name="Ohtoshi R."/>
            <person name="Moran D.A.P."/>
            <person name="Shinohara A."/>
            <person name="Yoshida Y."/>
            <person name="Fujiwara M."/>
            <person name="Mori M."/>
            <person name="Tomita M."/>
            <person name="Arakawa K."/>
        </authorList>
    </citation>
    <scope>NUCLEOTIDE SEQUENCE [LARGE SCALE GENOMIC DNA]</scope>
</reference>
<keyword evidence="2" id="KW-1185">Reference proteome</keyword>
<dbReference type="Proteomes" id="UP000499080">
    <property type="component" value="Unassembled WGS sequence"/>
</dbReference>
<dbReference type="OrthoDB" id="10017160at2759"/>
<proteinExistence type="predicted"/>
<organism evidence="1 2">
    <name type="scientific">Araneus ventricosus</name>
    <name type="common">Orbweaver spider</name>
    <name type="synonym">Epeira ventricosa</name>
    <dbReference type="NCBI Taxonomy" id="182803"/>
    <lineage>
        <taxon>Eukaryota</taxon>
        <taxon>Metazoa</taxon>
        <taxon>Ecdysozoa</taxon>
        <taxon>Arthropoda</taxon>
        <taxon>Chelicerata</taxon>
        <taxon>Arachnida</taxon>
        <taxon>Araneae</taxon>
        <taxon>Araneomorphae</taxon>
        <taxon>Entelegynae</taxon>
        <taxon>Araneoidea</taxon>
        <taxon>Araneidae</taxon>
        <taxon>Araneus</taxon>
    </lineage>
</organism>
<protein>
    <submittedName>
        <fullName evidence="1">Uncharacterized protein</fullName>
    </submittedName>
</protein>
<sequence length="102" mass="11717">MASKPEPPTQASMAKVLNVSQQFVSYQLKHMLKKKCHEKPKYHHLNERSVQTKRQCSWPLYNLSVTSDGESSLELMKLGSIYPIPMLNLKFNILAVTRRGET</sequence>
<dbReference type="AlphaFoldDB" id="A0A4Y2LDF4"/>
<dbReference type="EMBL" id="BGPR01005656">
    <property type="protein sequence ID" value="GBN12190.1"/>
    <property type="molecule type" value="Genomic_DNA"/>
</dbReference>
<name>A0A4Y2LDF4_ARAVE</name>
<evidence type="ECO:0000313" key="1">
    <source>
        <dbReference type="EMBL" id="GBN12190.1"/>
    </source>
</evidence>
<evidence type="ECO:0000313" key="2">
    <source>
        <dbReference type="Proteomes" id="UP000499080"/>
    </source>
</evidence>
<gene>
    <name evidence="1" type="ORF">AVEN_131908_1</name>
</gene>
<comment type="caution">
    <text evidence="1">The sequence shown here is derived from an EMBL/GenBank/DDBJ whole genome shotgun (WGS) entry which is preliminary data.</text>
</comment>
<accession>A0A4Y2LDF4</accession>